<sequence>MRRRVDSARAPVELLAPYLGDEFFDRLEGAQRSGEATTERIRCRSARHRQVLPALMPSGDDIPDFISDSYGATRVSSLL</sequence>
<dbReference type="AlphaFoldDB" id="G2XLK0"/>
<evidence type="ECO:0000313" key="1">
    <source>
        <dbReference type="EMBL" id="CBX24470.1"/>
    </source>
</evidence>
<accession>G2XLK0</accession>
<name>G2XLK0_ORYGL</name>
<reference evidence="1" key="1">
    <citation type="submission" date="2010-10" db="EMBL/GenBank/DDBJ databases">
        <authorList>
            <person name="Genoscope - CEA"/>
        </authorList>
    </citation>
    <scope>NUCLEOTIDE SEQUENCE</scope>
</reference>
<organism evidence="1">
    <name type="scientific">Oryza glaberrima</name>
    <name type="common">African rice</name>
    <dbReference type="NCBI Taxonomy" id="4538"/>
    <lineage>
        <taxon>Eukaryota</taxon>
        <taxon>Viridiplantae</taxon>
        <taxon>Streptophyta</taxon>
        <taxon>Embryophyta</taxon>
        <taxon>Tracheophyta</taxon>
        <taxon>Spermatophyta</taxon>
        <taxon>Magnoliopsida</taxon>
        <taxon>Liliopsida</taxon>
        <taxon>Poales</taxon>
        <taxon>Poaceae</taxon>
        <taxon>BOP clade</taxon>
        <taxon>Oryzoideae</taxon>
        <taxon>Oryzeae</taxon>
        <taxon>Oryzinae</taxon>
        <taxon>Oryza</taxon>
    </lineage>
</organism>
<gene>
    <name evidence="1" type="primary">Ogl12g0041P16_3</name>
</gene>
<proteinExistence type="predicted"/>
<dbReference type="EMBL" id="FQ377947">
    <property type="protein sequence ID" value="CBX24470.1"/>
    <property type="molecule type" value="Genomic_DNA"/>
</dbReference>
<protein>
    <submittedName>
        <fullName evidence="1">Hypothetical_protein</fullName>
    </submittedName>
</protein>